<evidence type="ECO:0000313" key="7">
    <source>
        <dbReference type="Proteomes" id="UP000516437"/>
    </source>
</evidence>
<keyword evidence="5" id="KW-0539">Nucleus</keyword>
<accession>A0A6A1VWX1</accession>
<dbReference type="Proteomes" id="UP000516437">
    <property type="component" value="Chromosome 4"/>
</dbReference>
<dbReference type="GO" id="GO:0005634">
    <property type="term" value="C:nucleus"/>
    <property type="evidence" value="ECO:0007669"/>
    <property type="project" value="UniProtKB-SubCell"/>
</dbReference>
<reference evidence="6 7" key="1">
    <citation type="journal article" date="2019" name="Plant Biotechnol. J.">
        <title>The red bayberry genome and genetic basis of sex determination.</title>
        <authorList>
            <person name="Jia H.M."/>
            <person name="Jia H.J."/>
            <person name="Cai Q.L."/>
            <person name="Wang Y."/>
            <person name="Zhao H.B."/>
            <person name="Yang W.F."/>
            <person name="Wang G.Y."/>
            <person name="Li Y.H."/>
            <person name="Zhan D.L."/>
            <person name="Shen Y.T."/>
            <person name="Niu Q.F."/>
            <person name="Chang L."/>
            <person name="Qiu J."/>
            <person name="Zhao L."/>
            <person name="Xie H.B."/>
            <person name="Fu W.Y."/>
            <person name="Jin J."/>
            <person name="Li X.W."/>
            <person name="Jiao Y."/>
            <person name="Zhou C.C."/>
            <person name="Tu T."/>
            <person name="Chai C.Y."/>
            <person name="Gao J.L."/>
            <person name="Fan L.J."/>
            <person name="van de Weg E."/>
            <person name="Wang J.Y."/>
            <person name="Gao Z.S."/>
        </authorList>
    </citation>
    <scope>NUCLEOTIDE SEQUENCE [LARGE SCALE GENOMIC DNA]</scope>
    <source>
        <tissue evidence="6">Leaves</tissue>
    </source>
</reference>
<dbReference type="InterPro" id="IPR015300">
    <property type="entry name" value="DNA-bd_pseudobarrel_sf"/>
</dbReference>
<evidence type="ECO:0008006" key="8">
    <source>
        <dbReference type="Google" id="ProtNLM"/>
    </source>
</evidence>
<evidence type="ECO:0000256" key="3">
    <source>
        <dbReference type="ARBA" id="ARBA00023125"/>
    </source>
</evidence>
<gene>
    <name evidence="6" type="ORF">CJ030_MR4G018364</name>
</gene>
<evidence type="ECO:0000256" key="4">
    <source>
        <dbReference type="ARBA" id="ARBA00023163"/>
    </source>
</evidence>
<evidence type="ECO:0000256" key="2">
    <source>
        <dbReference type="ARBA" id="ARBA00023015"/>
    </source>
</evidence>
<dbReference type="EMBL" id="RXIC02000022">
    <property type="protein sequence ID" value="KAB1217439.1"/>
    <property type="molecule type" value="Genomic_DNA"/>
</dbReference>
<evidence type="ECO:0000256" key="1">
    <source>
        <dbReference type="ARBA" id="ARBA00004123"/>
    </source>
</evidence>
<sequence length="157" mass="17910">MAEAVNMNLAWGATEKVAGLADNRIYSLGLGHQCPRCLDTPNVKSGPEYLLLEKKLCDNDITESHGIYIRKEDEPKVPKANFPFFDESMQLKAMQFHRGDKYYLRGKGWKKFAREKMLDIGDTVKIFALRCQSCEEIRGCMIKAYKKVNALTFDVHG</sequence>
<keyword evidence="4" id="KW-0804">Transcription</keyword>
<organism evidence="6 7">
    <name type="scientific">Morella rubra</name>
    <name type="common">Chinese bayberry</name>
    <dbReference type="NCBI Taxonomy" id="262757"/>
    <lineage>
        <taxon>Eukaryota</taxon>
        <taxon>Viridiplantae</taxon>
        <taxon>Streptophyta</taxon>
        <taxon>Embryophyta</taxon>
        <taxon>Tracheophyta</taxon>
        <taxon>Spermatophyta</taxon>
        <taxon>Magnoliopsida</taxon>
        <taxon>eudicotyledons</taxon>
        <taxon>Gunneridae</taxon>
        <taxon>Pentapetalae</taxon>
        <taxon>rosids</taxon>
        <taxon>fabids</taxon>
        <taxon>Fagales</taxon>
        <taxon>Myricaceae</taxon>
        <taxon>Morella</taxon>
    </lineage>
</organism>
<keyword evidence="3" id="KW-0238">DNA-binding</keyword>
<keyword evidence="2" id="KW-0805">Transcription regulation</keyword>
<dbReference type="SUPFAM" id="SSF101936">
    <property type="entry name" value="DNA-binding pseudobarrel domain"/>
    <property type="match status" value="1"/>
</dbReference>
<dbReference type="AlphaFoldDB" id="A0A6A1VWX1"/>
<evidence type="ECO:0000256" key="5">
    <source>
        <dbReference type="ARBA" id="ARBA00023242"/>
    </source>
</evidence>
<comment type="caution">
    <text evidence="6">The sequence shown here is derived from an EMBL/GenBank/DDBJ whole genome shotgun (WGS) entry which is preliminary data.</text>
</comment>
<proteinExistence type="predicted"/>
<dbReference type="GO" id="GO:0003677">
    <property type="term" value="F:DNA binding"/>
    <property type="evidence" value="ECO:0007669"/>
    <property type="project" value="UniProtKB-KW"/>
</dbReference>
<keyword evidence="7" id="KW-1185">Reference proteome</keyword>
<protein>
    <recommendedName>
        <fullName evidence="8">TF-B3 domain-containing protein</fullName>
    </recommendedName>
</protein>
<dbReference type="Gene3D" id="2.40.330.10">
    <property type="entry name" value="DNA-binding pseudobarrel domain"/>
    <property type="match status" value="1"/>
</dbReference>
<evidence type="ECO:0000313" key="6">
    <source>
        <dbReference type="EMBL" id="KAB1217439.1"/>
    </source>
</evidence>
<comment type="subcellular location">
    <subcellularLocation>
        <location evidence="1">Nucleus</location>
    </subcellularLocation>
</comment>
<name>A0A6A1VWX1_9ROSI</name>